<reference evidence="7" key="1">
    <citation type="submission" date="2017-04" db="EMBL/GenBank/DDBJ databases">
        <title>Function of individual gut microbiota members based on whole genome sequencing of pure cultures obtained from chicken caecum.</title>
        <authorList>
            <person name="Medvecky M."/>
            <person name="Cejkova D."/>
            <person name="Polansky O."/>
            <person name="Karasova D."/>
            <person name="Kubasova T."/>
            <person name="Cizek A."/>
            <person name="Rychlik I."/>
        </authorList>
    </citation>
    <scope>NUCLEOTIDE SEQUENCE [LARGE SCALE GENOMIC DNA]</scope>
    <source>
        <strain evidence="7">An178</strain>
    </source>
</reference>
<dbReference type="InterPro" id="IPR051791">
    <property type="entry name" value="Pra-immunoreactive"/>
</dbReference>
<sequence length="196" mass="22107">MSKNQNGKFGVQLKKVNVNNFSRIVAYIIDWYVATMVSSIPIVIITSIVNHTTVITQELNKLPLMWGVITGILAIIFYLGYYFVLELKVYKGQTFGKRIMKLKVVKDDGNDVDFKSILLREGLGVMIIEGYLANSSSYLRQIIQLFTDVNIMDISVYLFGIISAISILMGVASPSRKMIHDHIAKTHIISTKEEQV</sequence>
<dbReference type="GO" id="GO:0005886">
    <property type="term" value="C:plasma membrane"/>
    <property type="evidence" value="ECO:0007669"/>
    <property type="project" value="UniProtKB-SubCell"/>
</dbReference>
<proteinExistence type="predicted"/>
<keyword evidence="7" id="KW-1185">Reference proteome</keyword>
<dbReference type="PANTHER" id="PTHR36115">
    <property type="entry name" value="PROLINE-RICH ANTIGEN HOMOLOG-RELATED"/>
    <property type="match status" value="1"/>
</dbReference>
<dbReference type="EMBL" id="NFKM01000001">
    <property type="protein sequence ID" value="OUP61888.1"/>
    <property type="molecule type" value="Genomic_DNA"/>
</dbReference>
<keyword evidence="5" id="KW-0472">Membrane</keyword>
<organism evidence="6 7">
    <name type="scientific">Faecalitalea cylindroides</name>
    <dbReference type="NCBI Taxonomy" id="39483"/>
    <lineage>
        <taxon>Bacteria</taxon>
        <taxon>Bacillati</taxon>
        <taxon>Bacillota</taxon>
        <taxon>Erysipelotrichia</taxon>
        <taxon>Erysipelotrichales</taxon>
        <taxon>Erysipelotrichaceae</taxon>
        <taxon>Faecalitalea</taxon>
    </lineage>
</organism>
<dbReference type="Pfam" id="PF06271">
    <property type="entry name" value="RDD"/>
    <property type="match status" value="1"/>
</dbReference>
<comment type="subcellular location">
    <subcellularLocation>
        <location evidence="1">Cell membrane</location>
        <topology evidence="1">Multi-pass membrane protein</topology>
    </subcellularLocation>
</comment>
<dbReference type="Proteomes" id="UP000195447">
    <property type="component" value="Unassembled WGS sequence"/>
</dbReference>
<dbReference type="AlphaFoldDB" id="A0A1Y4LZ62"/>
<evidence type="ECO:0000256" key="3">
    <source>
        <dbReference type="ARBA" id="ARBA00022692"/>
    </source>
</evidence>
<gene>
    <name evidence="6" type="ORF">B5F14_00430</name>
</gene>
<protein>
    <submittedName>
        <fullName evidence="6">RDD family protein</fullName>
    </submittedName>
</protein>
<evidence type="ECO:0000256" key="5">
    <source>
        <dbReference type="ARBA" id="ARBA00023136"/>
    </source>
</evidence>
<evidence type="ECO:0000313" key="6">
    <source>
        <dbReference type="EMBL" id="OUP61888.1"/>
    </source>
</evidence>
<keyword evidence="2" id="KW-1003">Cell membrane</keyword>
<dbReference type="InterPro" id="IPR010432">
    <property type="entry name" value="RDD"/>
</dbReference>
<evidence type="ECO:0000256" key="1">
    <source>
        <dbReference type="ARBA" id="ARBA00004651"/>
    </source>
</evidence>
<keyword evidence="4" id="KW-1133">Transmembrane helix</keyword>
<dbReference type="RefSeq" id="WP_015535902.1">
    <property type="nucleotide sequence ID" value="NZ_CALVGX010000002.1"/>
</dbReference>
<keyword evidence="3" id="KW-0812">Transmembrane</keyword>
<comment type="caution">
    <text evidence="6">The sequence shown here is derived from an EMBL/GenBank/DDBJ whole genome shotgun (WGS) entry which is preliminary data.</text>
</comment>
<evidence type="ECO:0000313" key="7">
    <source>
        <dbReference type="Proteomes" id="UP000195447"/>
    </source>
</evidence>
<accession>A0A1Y4LZ62</accession>
<evidence type="ECO:0000256" key="4">
    <source>
        <dbReference type="ARBA" id="ARBA00022989"/>
    </source>
</evidence>
<evidence type="ECO:0000256" key="2">
    <source>
        <dbReference type="ARBA" id="ARBA00022475"/>
    </source>
</evidence>
<name>A0A1Y4LZ62_9FIRM</name>
<dbReference type="GeneID" id="79876293"/>